<evidence type="ECO:0000256" key="1">
    <source>
        <dbReference type="SAM" id="MobiDB-lite"/>
    </source>
</evidence>
<accession>A0AA38MEH9</accession>
<dbReference type="Proteomes" id="UP001168821">
    <property type="component" value="Unassembled WGS sequence"/>
</dbReference>
<evidence type="ECO:0000256" key="2">
    <source>
        <dbReference type="SAM" id="Phobius"/>
    </source>
</evidence>
<feature type="region of interest" description="Disordered" evidence="1">
    <location>
        <begin position="206"/>
        <end position="226"/>
    </location>
</feature>
<keyword evidence="2" id="KW-1133">Transmembrane helix</keyword>
<organism evidence="4 5">
    <name type="scientific">Zophobas morio</name>
    <dbReference type="NCBI Taxonomy" id="2755281"/>
    <lineage>
        <taxon>Eukaryota</taxon>
        <taxon>Metazoa</taxon>
        <taxon>Ecdysozoa</taxon>
        <taxon>Arthropoda</taxon>
        <taxon>Hexapoda</taxon>
        <taxon>Insecta</taxon>
        <taxon>Pterygota</taxon>
        <taxon>Neoptera</taxon>
        <taxon>Endopterygota</taxon>
        <taxon>Coleoptera</taxon>
        <taxon>Polyphaga</taxon>
        <taxon>Cucujiformia</taxon>
        <taxon>Tenebrionidae</taxon>
        <taxon>Zophobas</taxon>
    </lineage>
</organism>
<evidence type="ECO:0000313" key="5">
    <source>
        <dbReference type="Proteomes" id="UP001168821"/>
    </source>
</evidence>
<comment type="caution">
    <text evidence="4">The sequence shown here is derived from an EMBL/GenBank/DDBJ whole genome shotgun (WGS) entry which is preliminary data.</text>
</comment>
<dbReference type="EMBL" id="JALNTZ010000004">
    <property type="protein sequence ID" value="KAJ3653452.1"/>
    <property type="molecule type" value="Genomic_DNA"/>
</dbReference>
<proteinExistence type="predicted"/>
<dbReference type="PANTHER" id="PTHR39959:SF2">
    <property type="entry name" value="RE44287P"/>
    <property type="match status" value="1"/>
</dbReference>
<evidence type="ECO:0000313" key="4">
    <source>
        <dbReference type="EMBL" id="KAJ3653452.1"/>
    </source>
</evidence>
<reference evidence="4" key="1">
    <citation type="journal article" date="2023" name="G3 (Bethesda)">
        <title>Whole genome assemblies of Zophobas morio and Tenebrio molitor.</title>
        <authorList>
            <person name="Kaur S."/>
            <person name="Stinson S.A."/>
            <person name="diCenzo G.C."/>
        </authorList>
    </citation>
    <scope>NUCLEOTIDE SEQUENCE</scope>
    <source>
        <strain evidence="4">QUZm001</strain>
    </source>
</reference>
<evidence type="ECO:0000256" key="3">
    <source>
        <dbReference type="SAM" id="SignalP"/>
    </source>
</evidence>
<keyword evidence="5" id="KW-1185">Reference proteome</keyword>
<gene>
    <name evidence="4" type="ORF">Zmor_012702</name>
</gene>
<dbReference type="AlphaFoldDB" id="A0AA38MEH9"/>
<keyword evidence="2" id="KW-0812">Transmembrane</keyword>
<dbReference type="PANTHER" id="PTHR39959">
    <property type="entry name" value="RE44287P-RELATED"/>
    <property type="match status" value="1"/>
</dbReference>
<keyword evidence="3" id="KW-0732">Signal</keyword>
<protein>
    <recommendedName>
        <fullName evidence="6">ZP domain-containing protein</fullName>
    </recommendedName>
</protein>
<feature type="chain" id="PRO_5041253172" description="ZP domain-containing protein" evidence="3">
    <location>
        <begin position="26"/>
        <end position="431"/>
    </location>
</feature>
<sequence>MCRETMSTYVYTLIVLLGAAAAAAAAGYSYPVPPPPLFDEPAYLPPPVADDVPQIIPAYPPVGTPPPPLHDEILPPLDDGVVIPAPGQYLPPAKQAPLHVLNMSCWDSQDGGGYFRALFRVGAAGRGFPVMEGSDCVVASERDVFRIELEGQRMADCGIRACGGRMCVVVRMAAVPGLRLAEDSLVTLQCVPQEAVVSQTKHLRLSAQNEQGRSSARSIPVASGGSQRRFDSTVTLLRKSNGVFDQPVQQGSAVRLGDELLLRSSVREGDGWKSGRMGSVIIRSASSQKSAVLVDEHGCRNPTMRAVCPQQPQQVTPLTVQFPFRAFLFQGAAPADDLLLSVRMSACLRPRDCYQSTACEDAPRTRTARAANATEDLVTDWESQIQFRVLPPEAKPSRTTTPWTIIPLATISILLVCAVLALFKARTKTHH</sequence>
<feature type="compositionally biased region" description="Polar residues" evidence="1">
    <location>
        <begin position="206"/>
        <end position="217"/>
    </location>
</feature>
<feature type="signal peptide" evidence="3">
    <location>
        <begin position="1"/>
        <end position="25"/>
    </location>
</feature>
<keyword evidence="2" id="KW-0472">Membrane</keyword>
<name>A0AA38MEH9_9CUCU</name>
<evidence type="ECO:0008006" key="6">
    <source>
        <dbReference type="Google" id="ProtNLM"/>
    </source>
</evidence>
<feature type="transmembrane region" description="Helical" evidence="2">
    <location>
        <begin position="403"/>
        <end position="423"/>
    </location>
</feature>